<dbReference type="Pfam" id="PF00664">
    <property type="entry name" value="ABC_membrane"/>
    <property type="match status" value="1"/>
</dbReference>
<dbReference type="InterPro" id="IPR003593">
    <property type="entry name" value="AAA+_ATPase"/>
</dbReference>
<evidence type="ECO:0000256" key="8">
    <source>
        <dbReference type="ARBA" id="ARBA00022989"/>
    </source>
</evidence>
<name>A0A543FS48_9PSEU</name>
<dbReference type="Gene3D" id="1.20.1560.10">
    <property type="entry name" value="ABC transporter type 1, transmembrane domain"/>
    <property type="match status" value="1"/>
</dbReference>
<reference evidence="13 14" key="1">
    <citation type="submission" date="2019-06" db="EMBL/GenBank/DDBJ databases">
        <title>Sequencing the genomes of 1000 actinobacteria strains.</title>
        <authorList>
            <person name="Klenk H.-P."/>
        </authorList>
    </citation>
    <scope>NUCLEOTIDE SEQUENCE [LARGE SCALE GENOMIC DNA]</scope>
    <source>
        <strain evidence="13 14">DSM 45511</strain>
    </source>
</reference>
<dbReference type="InterPro" id="IPR039421">
    <property type="entry name" value="Type_1_exporter"/>
</dbReference>
<keyword evidence="5 10" id="KW-0812">Transmembrane</keyword>
<evidence type="ECO:0000256" key="10">
    <source>
        <dbReference type="SAM" id="Phobius"/>
    </source>
</evidence>
<dbReference type="GO" id="GO:0005524">
    <property type="term" value="F:ATP binding"/>
    <property type="evidence" value="ECO:0007669"/>
    <property type="project" value="UniProtKB-KW"/>
</dbReference>
<keyword evidence="9 10" id="KW-0472">Membrane</keyword>
<evidence type="ECO:0000313" key="14">
    <source>
        <dbReference type="Proteomes" id="UP000319818"/>
    </source>
</evidence>
<keyword evidence="14" id="KW-1185">Reference proteome</keyword>
<feature type="transmembrane region" description="Helical" evidence="10">
    <location>
        <begin position="24"/>
        <end position="47"/>
    </location>
</feature>
<proteinExistence type="predicted"/>
<dbReference type="SUPFAM" id="SSF90123">
    <property type="entry name" value="ABC transporter transmembrane region"/>
    <property type="match status" value="1"/>
</dbReference>
<evidence type="ECO:0000256" key="6">
    <source>
        <dbReference type="ARBA" id="ARBA00022741"/>
    </source>
</evidence>
<dbReference type="GO" id="GO:0016887">
    <property type="term" value="F:ATP hydrolysis activity"/>
    <property type="evidence" value="ECO:0007669"/>
    <property type="project" value="InterPro"/>
</dbReference>
<dbReference type="PANTHER" id="PTHR43394:SF1">
    <property type="entry name" value="ATP-BINDING CASSETTE SUB-FAMILY B MEMBER 10, MITOCHONDRIAL"/>
    <property type="match status" value="1"/>
</dbReference>
<dbReference type="SMART" id="SM00382">
    <property type="entry name" value="AAA"/>
    <property type="match status" value="1"/>
</dbReference>
<protein>
    <submittedName>
        <fullName evidence="13">ATP-binding cassette subfamily C protein</fullName>
    </submittedName>
</protein>
<evidence type="ECO:0000259" key="11">
    <source>
        <dbReference type="PROSITE" id="PS50893"/>
    </source>
</evidence>
<evidence type="ECO:0000256" key="7">
    <source>
        <dbReference type="ARBA" id="ARBA00022840"/>
    </source>
</evidence>
<dbReference type="OrthoDB" id="9806127at2"/>
<evidence type="ECO:0000256" key="9">
    <source>
        <dbReference type="ARBA" id="ARBA00023136"/>
    </source>
</evidence>
<comment type="subcellular location">
    <subcellularLocation>
        <location evidence="1">Cell membrane</location>
        <topology evidence="1">Multi-pass membrane protein</topology>
    </subcellularLocation>
</comment>
<keyword evidence="8 10" id="KW-1133">Transmembrane helix</keyword>
<feature type="transmembrane region" description="Helical" evidence="10">
    <location>
        <begin position="67"/>
        <end position="88"/>
    </location>
</feature>
<feature type="transmembrane region" description="Helical" evidence="10">
    <location>
        <begin position="260"/>
        <end position="291"/>
    </location>
</feature>
<dbReference type="AlphaFoldDB" id="A0A543FS48"/>
<keyword evidence="2" id="KW-0813">Transport</keyword>
<dbReference type="InterPro" id="IPR036640">
    <property type="entry name" value="ABC1_TM_sf"/>
</dbReference>
<gene>
    <name evidence="13" type="ORF">FB388_3848</name>
</gene>
<dbReference type="EMBL" id="VFPH01000002">
    <property type="protein sequence ID" value="TQM36663.1"/>
    <property type="molecule type" value="Genomic_DNA"/>
</dbReference>
<evidence type="ECO:0000256" key="5">
    <source>
        <dbReference type="ARBA" id="ARBA00022692"/>
    </source>
</evidence>
<feature type="domain" description="ABC transporter" evidence="11">
    <location>
        <begin position="343"/>
        <end position="577"/>
    </location>
</feature>
<feature type="transmembrane region" description="Helical" evidence="10">
    <location>
        <begin position="142"/>
        <end position="161"/>
    </location>
</feature>
<dbReference type="Proteomes" id="UP000319818">
    <property type="component" value="Unassembled WGS sequence"/>
</dbReference>
<dbReference type="RefSeq" id="WP_142103540.1">
    <property type="nucleotide sequence ID" value="NZ_VFPH01000002.1"/>
</dbReference>
<feature type="domain" description="ABC transmembrane type-1" evidence="12">
    <location>
        <begin position="28"/>
        <end position="310"/>
    </location>
</feature>
<accession>A0A543FS48</accession>
<dbReference type="FunFam" id="3.40.50.300:FF:001001">
    <property type="entry name" value="Multidrug ABC transporter ATP-binding protein"/>
    <property type="match status" value="1"/>
</dbReference>
<dbReference type="Gene3D" id="3.40.50.300">
    <property type="entry name" value="P-loop containing nucleotide triphosphate hydrolases"/>
    <property type="match status" value="1"/>
</dbReference>
<evidence type="ECO:0000313" key="13">
    <source>
        <dbReference type="EMBL" id="TQM36663.1"/>
    </source>
</evidence>
<dbReference type="InterPro" id="IPR011527">
    <property type="entry name" value="ABC1_TM_dom"/>
</dbReference>
<evidence type="ECO:0000256" key="1">
    <source>
        <dbReference type="ARBA" id="ARBA00004651"/>
    </source>
</evidence>
<dbReference type="SUPFAM" id="SSF52540">
    <property type="entry name" value="P-loop containing nucleoside triphosphate hydrolases"/>
    <property type="match status" value="1"/>
</dbReference>
<evidence type="ECO:0000256" key="2">
    <source>
        <dbReference type="ARBA" id="ARBA00022448"/>
    </source>
</evidence>
<dbReference type="GO" id="GO:0005886">
    <property type="term" value="C:plasma membrane"/>
    <property type="evidence" value="ECO:0007669"/>
    <property type="project" value="UniProtKB-SubCell"/>
</dbReference>
<dbReference type="PROSITE" id="PS50893">
    <property type="entry name" value="ABC_TRANSPORTER_2"/>
    <property type="match status" value="1"/>
</dbReference>
<sequence length="586" mass="61036">MDLLPIAGARESWSWLFAELRNHLSLAAGTLGVGVVAAAAAVLPAYVFGELVDRVRGQEPSSSIVTISVVLLVAAVVGGISSGAATYLTSSLGERVLATLRERVVQRALTLPTAMIEKAGKGDLLSRIGDDVNTIGRAVTDVLPKVISSLLVAVLGIVAMTGLDWRLGLAGLAAVPLYVLGLRWYLPRSAPMYADQRKAVAARSQALMESMLGARTVHAYGLERRHLTEIDAAAVRARDLSISIVTLFTRFVGRTNRAEFVGLAVILVVGFVLVRGGMVTVGAATAAALLFHRLFDPVGTVLHSFDEVQSAGAGLARLVGVLGIREEAPSALKVARVPADSSLELTDVEFGYEPGVPVLHGVSLRVEAGERVALVGSTGAGKTTLAAIAAGLLVPSAGSVRLGGVPLRELTAEQVRRQVAIVSQEVHVFAGPLVEDLRLARPDATVDDVRAALGRVDALDWVDALPEGVETPVGEGGRALTAAQAQQLALARLVLRDPAVAILDEATAEAGSLGARGLEQAAAAATTGRTTLIVAHRLTQAAAADRVIVLEHGRIVEAGAHSDLLATGGRYAQLWGAWRSRATADH</sequence>
<dbReference type="InterPro" id="IPR003439">
    <property type="entry name" value="ABC_transporter-like_ATP-bd"/>
</dbReference>
<keyword evidence="7 13" id="KW-0067">ATP-binding</keyword>
<keyword evidence="4" id="KW-0997">Cell inner membrane</keyword>
<evidence type="ECO:0000259" key="12">
    <source>
        <dbReference type="PROSITE" id="PS50929"/>
    </source>
</evidence>
<keyword evidence="6" id="KW-0547">Nucleotide-binding</keyword>
<comment type="caution">
    <text evidence="13">The sequence shown here is derived from an EMBL/GenBank/DDBJ whole genome shotgun (WGS) entry which is preliminary data.</text>
</comment>
<dbReference type="Pfam" id="PF00005">
    <property type="entry name" value="ABC_tran"/>
    <property type="match status" value="1"/>
</dbReference>
<dbReference type="CDD" id="cd07346">
    <property type="entry name" value="ABC_6TM_exporters"/>
    <property type="match status" value="1"/>
</dbReference>
<dbReference type="InterPro" id="IPR027417">
    <property type="entry name" value="P-loop_NTPase"/>
</dbReference>
<keyword evidence="3" id="KW-1003">Cell membrane</keyword>
<dbReference type="GO" id="GO:0015421">
    <property type="term" value="F:ABC-type oligopeptide transporter activity"/>
    <property type="evidence" value="ECO:0007669"/>
    <property type="project" value="TreeGrafter"/>
</dbReference>
<dbReference type="PROSITE" id="PS50929">
    <property type="entry name" value="ABC_TM1F"/>
    <property type="match status" value="1"/>
</dbReference>
<feature type="transmembrane region" description="Helical" evidence="10">
    <location>
        <begin position="167"/>
        <end position="186"/>
    </location>
</feature>
<dbReference type="PANTHER" id="PTHR43394">
    <property type="entry name" value="ATP-DEPENDENT PERMEASE MDL1, MITOCHONDRIAL"/>
    <property type="match status" value="1"/>
</dbReference>
<organism evidence="13 14">
    <name type="scientific">Pseudonocardia cypriaca</name>
    <dbReference type="NCBI Taxonomy" id="882449"/>
    <lineage>
        <taxon>Bacteria</taxon>
        <taxon>Bacillati</taxon>
        <taxon>Actinomycetota</taxon>
        <taxon>Actinomycetes</taxon>
        <taxon>Pseudonocardiales</taxon>
        <taxon>Pseudonocardiaceae</taxon>
        <taxon>Pseudonocardia</taxon>
    </lineage>
</organism>
<evidence type="ECO:0000256" key="3">
    <source>
        <dbReference type="ARBA" id="ARBA00022475"/>
    </source>
</evidence>
<evidence type="ECO:0000256" key="4">
    <source>
        <dbReference type="ARBA" id="ARBA00022519"/>
    </source>
</evidence>